<comment type="similarity">
    <text evidence="3">Belongs to the BBS4 family.</text>
</comment>
<keyword evidence="1" id="KW-0677">Repeat</keyword>
<dbReference type="SUPFAM" id="SSF48452">
    <property type="entry name" value="TPR-like"/>
    <property type="match status" value="1"/>
</dbReference>
<dbReference type="GO" id="GO:0061512">
    <property type="term" value="P:protein localization to cilium"/>
    <property type="evidence" value="ECO:0007669"/>
    <property type="project" value="TreeGrafter"/>
</dbReference>
<dbReference type="GO" id="GO:0060271">
    <property type="term" value="P:cilium assembly"/>
    <property type="evidence" value="ECO:0007669"/>
    <property type="project" value="TreeGrafter"/>
</dbReference>
<evidence type="ECO:0000313" key="6">
    <source>
        <dbReference type="Proteomes" id="UP001201812"/>
    </source>
</evidence>
<evidence type="ECO:0000256" key="4">
    <source>
        <dbReference type="PROSITE-ProRule" id="PRU00339"/>
    </source>
</evidence>
<keyword evidence="2 4" id="KW-0802">TPR repeat</keyword>
<dbReference type="AlphaFoldDB" id="A0AAD4RC21"/>
<dbReference type="EMBL" id="JAKKPZ010000002">
    <property type="protein sequence ID" value="KAI1725478.1"/>
    <property type="molecule type" value="Genomic_DNA"/>
</dbReference>
<reference evidence="5" key="1">
    <citation type="submission" date="2022-01" db="EMBL/GenBank/DDBJ databases">
        <title>Genome Sequence Resource for Two Populations of Ditylenchus destructor, the Migratory Endoparasitic Phytonematode.</title>
        <authorList>
            <person name="Zhang H."/>
            <person name="Lin R."/>
            <person name="Xie B."/>
        </authorList>
    </citation>
    <scope>NUCLEOTIDE SEQUENCE</scope>
    <source>
        <strain evidence="5">BazhouSP</strain>
    </source>
</reference>
<sequence length="423" mass="48667">MSASSNENTTPNPKATFAAFVSPNVENIRLYRLYVKKRFEECKFHIETILAKYDESLCESQILLRAKIAREEANIRESIMWLEKANRHNPRSVKILYEMGKNHYMLAEHHRAIELFAKALERESDDWRIFYWQSLSYYHVFRPPVCMQKARLLGEQNEMVPAVAAYKRSIEMEPENVDLIYSLGMLYLKSQSEENAFAMLGKALTYDPGYVPSILAIASVLQAHGDYDVALSKYKIAATEFDHSAALWNNIAMCYFGKGKLVAAISCLNRANYFCPLDWKILFNLSLVYFALRQFASAYHFISAAFAICPQHPLILMTMAVILTELEDFRNAKAAYKRASKLNPDLFIVKLNFAIFEYRRGNVHQAIKRIGSAINETPNGFEELDHLISRLKSNLEKLALEDMEVGELLRKSYAKEFDGHMND</sequence>
<protein>
    <submittedName>
        <fullName evidence="5">Bardet-Biedl syndrome 4 protein</fullName>
    </submittedName>
</protein>
<evidence type="ECO:0000256" key="3">
    <source>
        <dbReference type="ARBA" id="ARBA00023778"/>
    </source>
</evidence>
<gene>
    <name evidence="5" type="ORF">DdX_02137</name>
</gene>
<proteinExistence type="inferred from homology"/>
<evidence type="ECO:0000256" key="2">
    <source>
        <dbReference type="ARBA" id="ARBA00022803"/>
    </source>
</evidence>
<dbReference type="Gene3D" id="1.25.40.10">
    <property type="entry name" value="Tetratricopeptide repeat domain"/>
    <property type="match status" value="1"/>
</dbReference>
<feature type="repeat" description="TPR" evidence="4">
    <location>
        <begin position="93"/>
        <end position="126"/>
    </location>
</feature>
<dbReference type="PANTHER" id="PTHR44186">
    <property type="match status" value="1"/>
</dbReference>
<dbReference type="Pfam" id="PF13432">
    <property type="entry name" value="TPR_16"/>
    <property type="match status" value="1"/>
</dbReference>
<dbReference type="GO" id="GO:0036064">
    <property type="term" value="C:ciliary basal body"/>
    <property type="evidence" value="ECO:0007669"/>
    <property type="project" value="TreeGrafter"/>
</dbReference>
<dbReference type="SMART" id="SM00028">
    <property type="entry name" value="TPR"/>
    <property type="match status" value="6"/>
</dbReference>
<keyword evidence="6" id="KW-1185">Reference proteome</keyword>
<name>A0AAD4RC21_9BILA</name>
<dbReference type="InterPro" id="IPR019734">
    <property type="entry name" value="TPR_rpt"/>
</dbReference>
<accession>A0AAD4RC21</accession>
<evidence type="ECO:0000256" key="1">
    <source>
        <dbReference type="ARBA" id="ARBA00022737"/>
    </source>
</evidence>
<dbReference type="PANTHER" id="PTHR44186:SF1">
    <property type="entry name" value="BARDET-BIEDL SYNDROME 4 PROTEIN"/>
    <property type="match status" value="1"/>
</dbReference>
<dbReference type="PROSITE" id="PS50005">
    <property type="entry name" value="TPR"/>
    <property type="match status" value="3"/>
</dbReference>
<comment type="caution">
    <text evidence="5">The sequence shown here is derived from an EMBL/GenBank/DDBJ whole genome shotgun (WGS) entry which is preliminary data.</text>
</comment>
<organism evidence="5 6">
    <name type="scientific">Ditylenchus destructor</name>
    <dbReference type="NCBI Taxonomy" id="166010"/>
    <lineage>
        <taxon>Eukaryota</taxon>
        <taxon>Metazoa</taxon>
        <taxon>Ecdysozoa</taxon>
        <taxon>Nematoda</taxon>
        <taxon>Chromadorea</taxon>
        <taxon>Rhabditida</taxon>
        <taxon>Tylenchina</taxon>
        <taxon>Tylenchomorpha</taxon>
        <taxon>Sphaerularioidea</taxon>
        <taxon>Anguinidae</taxon>
        <taxon>Anguininae</taxon>
        <taxon>Ditylenchus</taxon>
    </lineage>
</organism>
<feature type="repeat" description="TPR" evidence="4">
    <location>
        <begin position="177"/>
        <end position="210"/>
    </location>
</feature>
<dbReference type="Proteomes" id="UP001201812">
    <property type="component" value="Unassembled WGS sequence"/>
</dbReference>
<evidence type="ECO:0000313" key="5">
    <source>
        <dbReference type="EMBL" id="KAI1725478.1"/>
    </source>
</evidence>
<feature type="repeat" description="TPR" evidence="4">
    <location>
        <begin position="313"/>
        <end position="346"/>
    </location>
</feature>
<dbReference type="Pfam" id="PF13181">
    <property type="entry name" value="TPR_8"/>
    <property type="match status" value="2"/>
</dbReference>
<dbReference type="InterPro" id="IPR011990">
    <property type="entry name" value="TPR-like_helical_dom_sf"/>
</dbReference>